<feature type="transmembrane region" description="Helical" evidence="1">
    <location>
        <begin position="75"/>
        <end position="99"/>
    </location>
</feature>
<accession>A0A395XJ79</accession>
<name>A0A395XJ79_9FIRM</name>
<proteinExistence type="predicted"/>
<feature type="transmembrane region" description="Helical" evidence="1">
    <location>
        <begin position="6"/>
        <end position="26"/>
    </location>
</feature>
<comment type="caution">
    <text evidence="2">The sequence shown here is derived from an EMBL/GenBank/DDBJ whole genome shotgun (WGS) entry which is preliminary data.</text>
</comment>
<feature type="transmembrane region" description="Helical" evidence="1">
    <location>
        <begin position="111"/>
        <end position="130"/>
    </location>
</feature>
<keyword evidence="1" id="KW-0472">Membrane</keyword>
<dbReference type="Proteomes" id="UP000266376">
    <property type="component" value="Unassembled WGS sequence"/>
</dbReference>
<organism evidence="2 3">
    <name type="scientific">Dorea formicigenerans</name>
    <dbReference type="NCBI Taxonomy" id="39486"/>
    <lineage>
        <taxon>Bacteria</taxon>
        <taxon>Bacillati</taxon>
        <taxon>Bacillota</taxon>
        <taxon>Clostridia</taxon>
        <taxon>Lachnospirales</taxon>
        <taxon>Lachnospiraceae</taxon>
        <taxon>Dorea</taxon>
    </lineage>
</organism>
<keyword evidence="1" id="KW-0812">Transmembrane</keyword>
<feature type="transmembrane region" description="Helical" evidence="1">
    <location>
        <begin position="46"/>
        <end position="69"/>
    </location>
</feature>
<evidence type="ECO:0000313" key="2">
    <source>
        <dbReference type="EMBL" id="RGW51897.1"/>
    </source>
</evidence>
<dbReference type="EMBL" id="QSAJ01000026">
    <property type="protein sequence ID" value="RGW51897.1"/>
    <property type="molecule type" value="Genomic_DNA"/>
</dbReference>
<gene>
    <name evidence="2" type="ORF">DWV67_10920</name>
</gene>
<evidence type="ECO:0000256" key="1">
    <source>
        <dbReference type="SAM" id="Phobius"/>
    </source>
</evidence>
<keyword evidence="1" id="KW-1133">Transmembrane helix</keyword>
<dbReference type="Pfam" id="PF14387">
    <property type="entry name" value="DUF4418"/>
    <property type="match status" value="1"/>
</dbReference>
<protein>
    <submittedName>
        <fullName evidence="2">DUF4418 family protein</fullName>
    </submittedName>
</protein>
<sequence length="139" mass="14690">MNKRKISGIIILIAAIFMIGAVKVWAPVCQKSLELANGGETHMKCFYYGTTMMYIGVLLLAEAIVMFLVKNTRAVGIIAVVTGLLMIALTSGNIGIGVCPNPEMMCNSTALWGRIGAVVAMFGGIVAIIGEGTNIPQVK</sequence>
<evidence type="ECO:0000313" key="3">
    <source>
        <dbReference type="Proteomes" id="UP000266376"/>
    </source>
</evidence>
<dbReference type="InterPro" id="IPR025531">
    <property type="entry name" value="DUF4418"/>
</dbReference>
<dbReference type="AlphaFoldDB" id="A0A395XJ79"/>
<reference evidence="2 3" key="1">
    <citation type="submission" date="2018-08" db="EMBL/GenBank/DDBJ databases">
        <title>A genome reference for cultivated species of the human gut microbiota.</title>
        <authorList>
            <person name="Zou Y."/>
            <person name="Xue W."/>
            <person name="Luo G."/>
        </authorList>
    </citation>
    <scope>NUCLEOTIDE SEQUENCE [LARGE SCALE GENOMIC DNA]</scope>
    <source>
        <strain evidence="2 3">AF12-11</strain>
    </source>
</reference>